<reference evidence="6" key="1">
    <citation type="submission" date="2020-05" db="EMBL/GenBank/DDBJ databases">
        <title>Mycena genomes resolve the evolution of fungal bioluminescence.</title>
        <authorList>
            <person name="Tsai I.J."/>
        </authorList>
    </citation>
    <scope>NUCLEOTIDE SEQUENCE</scope>
    <source>
        <strain evidence="6">160909Yilan</strain>
    </source>
</reference>
<evidence type="ECO:0000313" key="6">
    <source>
        <dbReference type="EMBL" id="KAF7348074.1"/>
    </source>
</evidence>
<dbReference type="AlphaFoldDB" id="A0A8H6XWL6"/>
<evidence type="ECO:0000256" key="4">
    <source>
        <dbReference type="PROSITE-ProRule" id="PRU00134"/>
    </source>
</evidence>
<dbReference type="Pfam" id="PF01753">
    <property type="entry name" value="zf-MYND"/>
    <property type="match status" value="1"/>
</dbReference>
<dbReference type="PROSITE" id="PS50865">
    <property type="entry name" value="ZF_MYND_2"/>
    <property type="match status" value="1"/>
</dbReference>
<evidence type="ECO:0000259" key="5">
    <source>
        <dbReference type="PROSITE" id="PS50865"/>
    </source>
</evidence>
<sequence length="518" mass="58843">MPPSSLELLSQAVSKLQAKILGVPDFRQGIAEWNAAWEAQFPFFDKSIGALESLPNDTLLRAQGFVQESNYTIRRSLARAQEQTRVWAMTSVLQPDFCWKALTPAERKTHMLEGLMRTCLGEPDHMPNLRPYTCDITLASLETDNGEGFLNLLRKYVPNRDISVTEDSCISYWHPGWTKEAMQHLEQTGYGTEVQAWIIQRDEFLSSFLYYTIESIVGTPRAPEIVVKYHGSKSTSTTLDWPGTPKRATKATVKSPSGKPTVYCMPRECDGCREPERAGDKFSFCKRCMEKLSRQVFYCSRSCQKAHWPHHKKVCGKAHTPEGTQNPTLHTEQTLADAVFLLRRMGPPRDGFRRSSALLRQMQYLDTSPEINYVFFRPTGPLLLMIPGFLDRLIFRLALQMAMATGDPGCIFALSDVVLPDFQHAPMFVDQFVAEHGYMGERAVKTLQEHIAEIGTASTPSRAVHWWADEFLSSEAGSCYADIAYKGHLEVPHGVERRVITDLREWWPRRSGNVLVRW</sequence>
<evidence type="ECO:0000313" key="7">
    <source>
        <dbReference type="Proteomes" id="UP000623467"/>
    </source>
</evidence>
<dbReference type="InterPro" id="IPR002893">
    <property type="entry name" value="Znf_MYND"/>
</dbReference>
<keyword evidence="7" id="KW-1185">Reference proteome</keyword>
<evidence type="ECO:0000256" key="3">
    <source>
        <dbReference type="ARBA" id="ARBA00022833"/>
    </source>
</evidence>
<gene>
    <name evidence="6" type="ORF">MSAN_01759800</name>
</gene>
<evidence type="ECO:0000256" key="2">
    <source>
        <dbReference type="ARBA" id="ARBA00022771"/>
    </source>
</evidence>
<accession>A0A8H6XWL6</accession>
<dbReference type="SUPFAM" id="SSF144232">
    <property type="entry name" value="HIT/MYND zinc finger-like"/>
    <property type="match status" value="1"/>
</dbReference>
<feature type="domain" description="MYND-type" evidence="5">
    <location>
        <begin position="269"/>
        <end position="315"/>
    </location>
</feature>
<keyword evidence="3" id="KW-0862">Zinc</keyword>
<proteinExistence type="predicted"/>
<dbReference type="GO" id="GO:0008270">
    <property type="term" value="F:zinc ion binding"/>
    <property type="evidence" value="ECO:0007669"/>
    <property type="project" value="UniProtKB-KW"/>
</dbReference>
<organism evidence="6 7">
    <name type="scientific">Mycena sanguinolenta</name>
    <dbReference type="NCBI Taxonomy" id="230812"/>
    <lineage>
        <taxon>Eukaryota</taxon>
        <taxon>Fungi</taxon>
        <taxon>Dikarya</taxon>
        <taxon>Basidiomycota</taxon>
        <taxon>Agaricomycotina</taxon>
        <taxon>Agaricomycetes</taxon>
        <taxon>Agaricomycetidae</taxon>
        <taxon>Agaricales</taxon>
        <taxon>Marasmiineae</taxon>
        <taxon>Mycenaceae</taxon>
        <taxon>Mycena</taxon>
    </lineage>
</organism>
<keyword evidence="2 4" id="KW-0863">Zinc-finger</keyword>
<name>A0A8H6XWL6_9AGAR</name>
<dbReference type="OrthoDB" id="432970at2759"/>
<keyword evidence="1" id="KW-0479">Metal-binding</keyword>
<dbReference type="EMBL" id="JACAZH010000017">
    <property type="protein sequence ID" value="KAF7348074.1"/>
    <property type="molecule type" value="Genomic_DNA"/>
</dbReference>
<evidence type="ECO:0000256" key="1">
    <source>
        <dbReference type="ARBA" id="ARBA00022723"/>
    </source>
</evidence>
<comment type="caution">
    <text evidence="6">The sequence shown here is derived from an EMBL/GenBank/DDBJ whole genome shotgun (WGS) entry which is preliminary data.</text>
</comment>
<dbReference type="Gene3D" id="6.10.140.2220">
    <property type="match status" value="1"/>
</dbReference>
<protein>
    <submittedName>
        <fullName evidence="6">MYND-type domain-containing protein</fullName>
    </submittedName>
</protein>
<dbReference type="Proteomes" id="UP000623467">
    <property type="component" value="Unassembled WGS sequence"/>
</dbReference>